<comment type="caution">
    <text evidence="2">The sequence shown here is derived from an EMBL/GenBank/DDBJ whole genome shotgun (WGS) entry which is preliminary data.</text>
</comment>
<keyword evidence="1" id="KW-0472">Membrane</keyword>
<organism evidence="2 3">
    <name type="scientific">Eremococcus coleocola ACS-139-V-Col8</name>
    <dbReference type="NCBI Taxonomy" id="908337"/>
    <lineage>
        <taxon>Bacteria</taxon>
        <taxon>Bacillati</taxon>
        <taxon>Bacillota</taxon>
        <taxon>Bacilli</taxon>
        <taxon>Lactobacillales</taxon>
        <taxon>Aerococcaceae</taxon>
        <taxon>Eremococcus</taxon>
    </lineage>
</organism>
<dbReference type="RefSeq" id="WP_006419027.1">
    <property type="nucleotide sequence ID" value="NZ_AENN01000018.1"/>
</dbReference>
<keyword evidence="3" id="KW-1185">Reference proteome</keyword>
<evidence type="ECO:0000256" key="1">
    <source>
        <dbReference type="SAM" id="Phobius"/>
    </source>
</evidence>
<accession>E4KRB2</accession>
<name>E4KRB2_9LACT</name>
<reference evidence="2 3" key="1">
    <citation type="submission" date="2010-10" db="EMBL/GenBank/DDBJ databases">
        <authorList>
            <person name="Durkin A.S."/>
            <person name="Madupu R."/>
            <person name="Torralba M."/>
            <person name="Gillis M."/>
            <person name="Methe B."/>
            <person name="Sutton G."/>
            <person name="Nelson K.E."/>
        </authorList>
    </citation>
    <scope>NUCLEOTIDE SEQUENCE [LARGE SCALE GENOMIC DNA]</scope>
    <source>
        <strain evidence="2 3">ACS-139-V-Col8</strain>
    </source>
</reference>
<proteinExistence type="predicted"/>
<evidence type="ECO:0000313" key="2">
    <source>
        <dbReference type="EMBL" id="EFR30504.1"/>
    </source>
</evidence>
<dbReference type="AlphaFoldDB" id="E4KRB2"/>
<keyword evidence="1" id="KW-0812">Transmembrane</keyword>
<protein>
    <submittedName>
        <fullName evidence="2">Uncharacterized protein</fullName>
    </submittedName>
</protein>
<evidence type="ECO:0000313" key="3">
    <source>
        <dbReference type="Proteomes" id="UP000005990"/>
    </source>
</evidence>
<feature type="transmembrane region" description="Helical" evidence="1">
    <location>
        <begin position="7"/>
        <end position="25"/>
    </location>
</feature>
<dbReference type="EMBL" id="AENN01000018">
    <property type="protein sequence ID" value="EFR30504.1"/>
    <property type="molecule type" value="Genomic_DNA"/>
</dbReference>
<sequence>MKKKISSLILAVTLLLLVLLYYHFYEERFAYNGLQYVGLTYGQSLSESQEQRGADWHGAAQASVYNGQP</sequence>
<gene>
    <name evidence="2" type="ORF">HMPREF9257_0412</name>
</gene>
<keyword evidence="1" id="KW-1133">Transmembrane helix</keyword>
<dbReference type="Proteomes" id="UP000005990">
    <property type="component" value="Unassembled WGS sequence"/>
</dbReference>